<feature type="region of interest" description="Disordered" evidence="1">
    <location>
        <begin position="26"/>
        <end position="59"/>
    </location>
</feature>
<name>A0ABU6TLI4_9FABA</name>
<dbReference type="EMBL" id="JASCZI010091105">
    <property type="protein sequence ID" value="MED6148985.1"/>
    <property type="molecule type" value="Genomic_DNA"/>
</dbReference>
<keyword evidence="3" id="KW-1185">Reference proteome</keyword>
<protein>
    <submittedName>
        <fullName evidence="2">Uncharacterized protein</fullName>
    </submittedName>
</protein>
<proteinExistence type="predicted"/>
<sequence length="109" mass="12144">MSTKPPSFKVLNKPLQQEHLNLTPHETYPRCSLTPHPPSSHPSQPTLAPSRQRPPSTPILRRDLFTNVGAPSTAVHSSLIFDLHPPSPHPLSRQRPPSNPILRRALISH</sequence>
<dbReference type="Proteomes" id="UP001341840">
    <property type="component" value="Unassembled WGS sequence"/>
</dbReference>
<comment type="caution">
    <text evidence="2">The sequence shown here is derived from an EMBL/GenBank/DDBJ whole genome shotgun (WGS) entry which is preliminary data.</text>
</comment>
<gene>
    <name evidence="2" type="ORF">PIB30_058131</name>
</gene>
<evidence type="ECO:0000313" key="2">
    <source>
        <dbReference type="EMBL" id="MED6148985.1"/>
    </source>
</evidence>
<organism evidence="2 3">
    <name type="scientific">Stylosanthes scabra</name>
    <dbReference type="NCBI Taxonomy" id="79078"/>
    <lineage>
        <taxon>Eukaryota</taxon>
        <taxon>Viridiplantae</taxon>
        <taxon>Streptophyta</taxon>
        <taxon>Embryophyta</taxon>
        <taxon>Tracheophyta</taxon>
        <taxon>Spermatophyta</taxon>
        <taxon>Magnoliopsida</taxon>
        <taxon>eudicotyledons</taxon>
        <taxon>Gunneridae</taxon>
        <taxon>Pentapetalae</taxon>
        <taxon>rosids</taxon>
        <taxon>fabids</taxon>
        <taxon>Fabales</taxon>
        <taxon>Fabaceae</taxon>
        <taxon>Papilionoideae</taxon>
        <taxon>50 kb inversion clade</taxon>
        <taxon>dalbergioids sensu lato</taxon>
        <taxon>Dalbergieae</taxon>
        <taxon>Pterocarpus clade</taxon>
        <taxon>Stylosanthes</taxon>
    </lineage>
</organism>
<accession>A0ABU6TLI4</accession>
<evidence type="ECO:0000313" key="3">
    <source>
        <dbReference type="Proteomes" id="UP001341840"/>
    </source>
</evidence>
<feature type="region of interest" description="Disordered" evidence="1">
    <location>
        <begin position="80"/>
        <end position="109"/>
    </location>
</feature>
<evidence type="ECO:0000256" key="1">
    <source>
        <dbReference type="SAM" id="MobiDB-lite"/>
    </source>
</evidence>
<reference evidence="2 3" key="1">
    <citation type="journal article" date="2023" name="Plants (Basel)">
        <title>Bridging the Gap: Combining Genomics and Transcriptomics Approaches to Understand Stylosanthes scabra, an Orphan Legume from the Brazilian Caatinga.</title>
        <authorList>
            <person name="Ferreira-Neto J.R.C."/>
            <person name="da Silva M.D."/>
            <person name="Binneck E."/>
            <person name="de Melo N.F."/>
            <person name="da Silva R.H."/>
            <person name="de Melo A.L.T.M."/>
            <person name="Pandolfi V."/>
            <person name="Bustamante F.O."/>
            <person name="Brasileiro-Vidal A.C."/>
            <person name="Benko-Iseppon A.M."/>
        </authorList>
    </citation>
    <scope>NUCLEOTIDE SEQUENCE [LARGE SCALE GENOMIC DNA]</scope>
    <source>
        <tissue evidence="2">Leaves</tissue>
    </source>
</reference>